<comment type="caution">
    <text evidence="1">The sequence shown here is derived from an EMBL/GenBank/DDBJ whole genome shotgun (WGS) entry which is preliminary data.</text>
</comment>
<protein>
    <submittedName>
        <fullName evidence="1">Uncharacterized protein</fullName>
    </submittedName>
</protein>
<gene>
    <name evidence="1" type="ORF">M9H77_29430</name>
</gene>
<reference evidence="2" key="1">
    <citation type="journal article" date="2023" name="Nat. Plants">
        <title>Single-cell RNA sequencing provides a high-resolution roadmap for understanding the multicellular compartmentation of specialized metabolism.</title>
        <authorList>
            <person name="Sun S."/>
            <person name="Shen X."/>
            <person name="Li Y."/>
            <person name="Li Y."/>
            <person name="Wang S."/>
            <person name="Li R."/>
            <person name="Zhang H."/>
            <person name="Shen G."/>
            <person name="Guo B."/>
            <person name="Wei J."/>
            <person name="Xu J."/>
            <person name="St-Pierre B."/>
            <person name="Chen S."/>
            <person name="Sun C."/>
        </authorList>
    </citation>
    <scope>NUCLEOTIDE SEQUENCE [LARGE SCALE GENOMIC DNA]</scope>
</reference>
<name>A0ACB9ZUD1_CATRO</name>
<dbReference type="Proteomes" id="UP001060085">
    <property type="component" value="Linkage Group LG07"/>
</dbReference>
<organism evidence="1 2">
    <name type="scientific">Catharanthus roseus</name>
    <name type="common">Madagascar periwinkle</name>
    <name type="synonym">Vinca rosea</name>
    <dbReference type="NCBI Taxonomy" id="4058"/>
    <lineage>
        <taxon>Eukaryota</taxon>
        <taxon>Viridiplantae</taxon>
        <taxon>Streptophyta</taxon>
        <taxon>Embryophyta</taxon>
        <taxon>Tracheophyta</taxon>
        <taxon>Spermatophyta</taxon>
        <taxon>Magnoliopsida</taxon>
        <taxon>eudicotyledons</taxon>
        <taxon>Gunneridae</taxon>
        <taxon>Pentapetalae</taxon>
        <taxon>asterids</taxon>
        <taxon>lamiids</taxon>
        <taxon>Gentianales</taxon>
        <taxon>Apocynaceae</taxon>
        <taxon>Rauvolfioideae</taxon>
        <taxon>Vinceae</taxon>
        <taxon>Catharanthinae</taxon>
        <taxon>Catharanthus</taxon>
    </lineage>
</organism>
<sequence>MSRMSPSSIEVRQGPMTRAQRKKLKLQEDNGMIAYIMEALKRKFDEFEDQGKHPKLFTMCSIVKEQSRKHLGKDIAKNWLGTRVGTLLSATGSPLPLPIGFCWGNAWSSTTYRSRKSYKSSIEVLHEEVILGRIWIQFNKQKRIHTKVEQEQPPIEGQIELLIVSTDGHMPTQSHHEGTNNPSRMNLKETLRDVEDLKKGESSATIEQRVGDILGGFNSRHHRRPFDNISTCGYHDTPVQNSHPFHEVGYQGRPQFRGGRRGEDTPKVAFKYHSKPKVEEKGKLITIPTRCFKCNVGHIAINCLTKRTLVFTEDLNGWIENSEDDFQEGIVDKDQSSEGFRGHSSVKCRAAKSSIEALHEEVILGRILIQFHKKEDSYQSKISSCHK</sequence>
<dbReference type="EMBL" id="CM044707">
    <property type="protein sequence ID" value="KAI5652243.1"/>
    <property type="molecule type" value="Genomic_DNA"/>
</dbReference>
<evidence type="ECO:0000313" key="2">
    <source>
        <dbReference type="Proteomes" id="UP001060085"/>
    </source>
</evidence>
<keyword evidence="2" id="KW-1185">Reference proteome</keyword>
<evidence type="ECO:0000313" key="1">
    <source>
        <dbReference type="EMBL" id="KAI5652243.1"/>
    </source>
</evidence>
<proteinExistence type="predicted"/>
<accession>A0ACB9ZUD1</accession>